<proteinExistence type="predicted"/>
<accession>A0ABM5SZS8</accession>
<feature type="compositionally biased region" description="Low complexity" evidence="1">
    <location>
        <begin position="85"/>
        <end position="100"/>
    </location>
</feature>
<sequence>MSAEQKTLHRGFTIITVLERLSKGRARLSAKVIASDEDHKRRLGGKKLLQAKRWFDHFADDLAAPVIAGLKHTIDLELAAAAKAGTTPAVGAKSPKAGKVAKVEKSAKAGKGAGKGTEKGAEKHAQKREEKHAEKDAKALKGEKAKSSIDAMKTAASTKALNGAMAGTANGAAPGGSSRVSIAARKRAKLATKPLRAEGRKPVRTASSRIVTKSA</sequence>
<feature type="region of interest" description="Disordered" evidence="1">
    <location>
        <begin position="186"/>
        <end position="215"/>
    </location>
</feature>
<evidence type="ECO:0000313" key="3">
    <source>
        <dbReference type="Proteomes" id="UP000035085"/>
    </source>
</evidence>
<name>A0ABM5SZS8_9BURK</name>
<dbReference type="EMBL" id="CP010897">
    <property type="protein sequence ID" value="AJP58097.1"/>
    <property type="molecule type" value="Genomic_DNA"/>
</dbReference>
<feature type="compositionally biased region" description="Polar residues" evidence="1">
    <location>
        <begin position="205"/>
        <end position="215"/>
    </location>
</feature>
<feature type="compositionally biased region" description="Basic and acidic residues" evidence="1">
    <location>
        <begin position="116"/>
        <end position="147"/>
    </location>
</feature>
<keyword evidence="3" id="KW-1185">Reference proteome</keyword>
<evidence type="ECO:0000256" key="1">
    <source>
        <dbReference type="SAM" id="MobiDB-lite"/>
    </source>
</evidence>
<evidence type="ECO:0000313" key="2">
    <source>
        <dbReference type="EMBL" id="AJP58097.1"/>
    </source>
</evidence>
<dbReference type="RefSeq" id="WP_044456354.1">
    <property type="nucleotide sequence ID" value="NZ_CP010897.2"/>
</dbReference>
<evidence type="ECO:0008006" key="4">
    <source>
        <dbReference type="Google" id="ProtNLM"/>
    </source>
</evidence>
<dbReference type="Proteomes" id="UP000035085">
    <property type="component" value="Chromosome"/>
</dbReference>
<feature type="region of interest" description="Disordered" evidence="1">
    <location>
        <begin position="85"/>
        <end position="151"/>
    </location>
</feature>
<reference evidence="3" key="1">
    <citation type="submission" date="2015-02" db="EMBL/GenBank/DDBJ databases">
        <title>Complete Genome Sequencing of Pandoraea vervacti NS15 sp. nov.</title>
        <authorList>
            <person name="Chan K.-G."/>
        </authorList>
    </citation>
    <scope>NUCLEOTIDE SEQUENCE [LARGE SCALE GENOMIC DNA]</scope>
    <source>
        <strain evidence="3">NS15</strain>
    </source>
</reference>
<protein>
    <recommendedName>
        <fullName evidence="4">Ku domain-containing protein</fullName>
    </recommendedName>
</protein>
<gene>
    <name evidence="2" type="ORF">UC34_16225</name>
</gene>
<organism evidence="2 3">
    <name type="scientific">Pandoraea vervacti</name>
    <dbReference type="NCBI Taxonomy" id="656178"/>
    <lineage>
        <taxon>Bacteria</taxon>
        <taxon>Pseudomonadati</taxon>
        <taxon>Pseudomonadota</taxon>
        <taxon>Betaproteobacteria</taxon>
        <taxon>Burkholderiales</taxon>
        <taxon>Burkholderiaceae</taxon>
        <taxon>Pandoraea</taxon>
    </lineage>
</organism>